<evidence type="ECO:0000256" key="8">
    <source>
        <dbReference type="ARBA" id="ARBA00023224"/>
    </source>
</evidence>
<dbReference type="FunFam" id="1.20.1070.10:FF:000193">
    <property type="entry name" value="Mas-related G-protein coupled receptor member E"/>
    <property type="match status" value="1"/>
</dbReference>
<comment type="similarity">
    <text evidence="9">Belongs to the G-protein coupled receptor 1 family. Mas subfamily.</text>
</comment>
<keyword evidence="2" id="KW-1003">Cell membrane</keyword>
<gene>
    <name evidence="13" type="primary">LOC100919628</name>
</gene>
<evidence type="ECO:0000256" key="3">
    <source>
        <dbReference type="ARBA" id="ARBA00022692"/>
    </source>
</evidence>
<reference evidence="13 14" key="1">
    <citation type="journal article" date="2011" name="Proc. Natl. Acad. Sci. U.S.A.">
        <title>Genetic diversity and population structure of the endangered marsupial Sarcophilus harrisii (Tasmanian devil).</title>
        <authorList>
            <person name="Miller W."/>
            <person name="Hayes V.M."/>
            <person name="Ratan A."/>
            <person name="Petersen D.C."/>
            <person name="Wittekindt N.E."/>
            <person name="Miller J."/>
            <person name="Walenz B."/>
            <person name="Knight J."/>
            <person name="Qi J."/>
            <person name="Zhao F."/>
            <person name="Wang Q."/>
            <person name="Bedoya-Reina O.C."/>
            <person name="Katiyar N."/>
            <person name="Tomsho L.P."/>
            <person name="Kasson L.M."/>
            <person name="Hardie R.A."/>
            <person name="Woodbridge P."/>
            <person name="Tindall E.A."/>
            <person name="Bertelsen M.F."/>
            <person name="Dixon D."/>
            <person name="Pyecroft S."/>
            <person name="Helgen K.M."/>
            <person name="Lesk A.M."/>
            <person name="Pringle T.H."/>
            <person name="Patterson N."/>
            <person name="Zhang Y."/>
            <person name="Kreiss A."/>
            <person name="Woods G.M."/>
            <person name="Jones M.E."/>
            <person name="Schuster S.C."/>
        </authorList>
    </citation>
    <scope>NUCLEOTIDE SEQUENCE [LARGE SCALE GENOMIC DNA]</scope>
</reference>
<feature type="transmembrane region" description="Helical" evidence="11">
    <location>
        <begin position="382"/>
        <end position="406"/>
    </location>
</feature>
<feature type="compositionally biased region" description="Basic and acidic residues" evidence="10">
    <location>
        <begin position="45"/>
        <end position="72"/>
    </location>
</feature>
<keyword evidence="7" id="KW-0675">Receptor</keyword>
<feature type="transmembrane region" description="Helical" evidence="11">
    <location>
        <begin position="235"/>
        <end position="254"/>
    </location>
</feature>
<dbReference type="AlphaFoldDB" id="A0A7N4UWY8"/>
<evidence type="ECO:0000256" key="10">
    <source>
        <dbReference type="SAM" id="MobiDB-lite"/>
    </source>
</evidence>
<feature type="transmembrane region" description="Helical" evidence="11">
    <location>
        <begin position="196"/>
        <end position="215"/>
    </location>
</feature>
<dbReference type="SUPFAM" id="SSF81321">
    <property type="entry name" value="Family A G protein-coupled receptor-like"/>
    <property type="match status" value="1"/>
</dbReference>
<keyword evidence="5" id="KW-0297">G-protein coupled receptor</keyword>
<dbReference type="KEGG" id="shr:100919628"/>
<sequence>MPEAANNCPGAALIPWLAGRGRRRLQLELPGVGRQFKAPCTQEGESVREEEGSGVRAPEEKAGGGRVGEGHLHPPPPRWMESKTELGAARSHWADRRGSLGSLTAQGGHWVAAESHRGFLSAETGTGEFSAWDPGQANLSKGMGHLNISRSKDEGLVFRIIILVLTEAVGLAGLAGNGIVLWLLSSRIHRNNFSIYLLDLASADFLFLCCHLVMVVPETLDIFFAFPGYISDSLLALRFFFYTVGLSLLGAISMEQCAATLWPACYRRRRPPHTSAIVCALLWALCLLLHFLSYGTCGELSGGNGGMVCSHVGLARVGLLFLLLFTMCVSSLILLVRVECGSQHRWPQKFYLIILFTVLTFLFCGLPFGIYRLSLNWLTIPPHYYCLGILLACVNSSAKPPIYFCVGSLRQRRFREPLKAVLLRALGDEEELGEGGEMLDTGPVEI</sequence>
<evidence type="ECO:0000313" key="14">
    <source>
        <dbReference type="Proteomes" id="UP000007648"/>
    </source>
</evidence>
<dbReference type="GO" id="GO:0005886">
    <property type="term" value="C:plasma membrane"/>
    <property type="evidence" value="ECO:0007669"/>
    <property type="project" value="UniProtKB-SubCell"/>
</dbReference>
<comment type="subcellular location">
    <subcellularLocation>
        <location evidence="1">Cell membrane</location>
        <topology evidence="1">Multi-pass membrane protein</topology>
    </subcellularLocation>
</comment>
<dbReference type="Gene3D" id="1.20.1070.10">
    <property type="entry name" value="Rhodopsin 7-helix transmembrane proteins"/>
    <property type="match status" value="1"/>
</dbReference>
<dbReference type="OrthoDB" id="9896011at2759"/>
<dbReference type="Proteomes" id="UP000007648">
    <property type="component" value="Unassembled WGS sequence"/>
</dbReference>
<feature type="transmembrane region" description="Helical" evidence="11">
    <location>
        <begin position="156"/>
        <end position="184"/>
    </location>
</feature>
<reference evidence="13" key="2">
    <citation type="submission" date="2025-08" db="UniProtKB">
        <authorList>
            <consortium name="Ensembl"/>
        </authorList>
    </citation>
    <scope>IDENTIFICATION</scope>
</reference>
<proteinExistence type="inferred from homology"/>
<dbReference type="PRINTS" id="PR02111">
    <property type="entry name" value="MRGPCRE"/>
</dbReference>
<evidence type="ECO:0000256" key="11">
    <source>
        <dbReference type="SAM" id="Phobius"/>
    </source>
</evidence>
<evidence type="ECO:0000313" key="13">
    <source>
        <dbReference type="Ensembl" id="ENSSHAP00000022529.1"/>
    </source>
</evidence>
<keyword evidence="3 11" id="KW-0812">Transmembrane</keyword>
<dbReference type="PRINTS" id="PR02108">
    <property type="entry name" value="MRGPCRFAMILY"/>
</dbReference>
<feature type="transmembrane region" description="Helical" evidence="11">
    <location>
        <begin position="275"/>
        <end position="294"/>
    </location>
</feature>
<protein>
    <recommendedName>
        <fullName evidence="12">G-protein coupled receptors family 1 profile domain-containing protein</fullName>
    </recommendedName>
</protein>
<feature type="region of interest" description="Disordered" evidence="10">
    <location>
        <begin position="36"/>
        <end position="77"/>
    </location>
</feature>
<dbReference type="InParanoid" id="A0A7N4UWY8"/>
<evidence type="ECO:0000256" key="9">
    <source>
        <dbReference type="ARBA" id="ARBA00061394"/>
    </source>
</evidence>
<dbReference type="GeneID" id="100919628"/>
<dbReference type="Ensembl" id="ENSSHAT00000048860.1">
    <property type="protein sequence ID" value="ENSSHAP00000022529.1"/>
    <property type="gene ID" value="ENSSHAG00000020810.1"/>
</dbReference>
<keyword evidence="4 11" id="KW-1133">Transmembrane helix</keyword>
<feature type="transmembrane region" description="Helical" evidence="11">
    <location>
        <begin position="314"/>
        <end position="338"/>
    </location>
</feature>
<evidence type="ECO:0000256" key="7">
    <source>
        <dbReference type="ARBA" id="ARBA00023170"/>
    </source>
</evidence>
<evidence type="ECO:0000256" key="1">
    <source>
        <dbReference type="ARBA" id="ARBA00004651"/>
    </source>
</evidence>
<feature type="domain" description="G-protein coupled receptors family 1 profile" evidence="12">
    <location>
        <begin position="176"/>
        <end position="403"/>
    </location>
</feature>
<evidence type="ECO:0000256" key="2">
    <source>
        <dbReference type="ARBA" id="ARBA00022475"/>
    </source>
</evidence>
<evidence type="ECO:0000259" key="12">
    <source>
        <dbReference type="PROSITE" id="PS50262"/>
    </source>
</evidence>
<dbReference type="InterPro" id="IPR017452">
    <property type="entry name" value="GPCR_Rhodpsn_7TM"/>
</dbReference>
<dbReference type="Pfam" id="PF00001">
    <property type="entry name" value="7tm_1"/>
    <property type="match status" value="1"/>
</dbReference>
<dbReference type="GeneTree" id="ENSGT01030000234639"/>
<feature type="transmembrane region" description="Helical" evidence="11">
    <location>
        <begin position="350"/>
        <end position="370"/>
    </location>
</feature>
<organism evidence="13 14">
    <name type="scientific">Sarcophilus harrisii</name>
    <name type="common">Tasmanian devil</name>
    <name type="synonym">Sarcophilus laniarius</name>
    <dbReference type="NCBI Taxonomy" id="9305"/>
    <lineage>
        <taxon>Eukaryota</taxon>
        <taxon>Metazoa</taxon>
        <taxon>Chordata</taxon>
        <taxon>Craniata</taxon>
        <taxon>Vertebrata</taxon>
        <taxon>Euteleostomi</taxon>
        <taxon>Mammalia</taxon>
        <taxon>Metatheria</taxon>
        <taxon>Dasyuromorphia</taxon>
        <taxon>Dasyuridae</taxon>
        <taxon>Sarcophilus</taxon>
    </lineage>
</organism>
<accession>A0A7N4UWY8</accession>
<evidence type="ECO:0000256" key="5">
    <source>
        <dbReference type="ARBA" id="ARBA00023040"/>
    </source>
</evidence>
<dbReference type="InterPro" id="IPR026230">
    <property type="entry name" value="MRGPCRE"/>
</dbReference>
<reference evidence="13" key="3">
    <citation type="submission" date="2025-09" db="UniProtKB">
        <authorList>
            <consortium name="Ensembl"/>
        </authorList>
    </citation>
    <scope>IDENTIFICATION</scope>
</reference>
<dbReference type="PANTHER" id="PTHR11334">
    <property type="entry name" value="MAS-RELATED G-PROTEIN COUPLED RECEPTOR"/>
    <property type="match status" value="1"/>
</dbReference>
<name>A0A7N4UWY8_SARHA</name>
<keyword evidence="14" id="KW-1185">Reference proteome</keyword>
<keyword evidence="8" id="KW-0807">Transducer</keyword>
<dbReference type="RefSeq" id="XP_031797871.1">
    <property type="nucleotide sequence ID" value="XM_031942011.1"/>
</dbReference>
<dbReference type="PANTHER" id="PTHR11334:SF26">
    <property type="entry name" value="MAS-RELATED G-PROTEIN COUPLED RECEPTOR MEMBER E"/>
    <property type="match status" value="1"/>
</dbReference>
<dbReference type="GO" id="GO:0004930">
    <property type="term" value="F:G protein-coupled receptor activity"/>
    <property type="evidence" value="ECO:0007669"/>
    <property type="project" value="UniProtKB-KW"/>
</dbReference>
<keyword evidence="6 11" id="KW-0472">Membrane</keyword>
<dbReference type="PRINTS" id="PR00237">
    <property type="entry name" value="GPCRRHODOPSN"/>
</dbReference>
<dbReference type="FunCoup" id="A0A7N4UWY8">
    <property type="interactions" value="31"/>
</dbReference>
<dbReference type="InterPro" id="IPR026234">
    <property type="entry name" value="MRGPCRFAMILY"/>
</dbReference>
<dbReference type="InterPro" id="IPR000276">
    <property type="entry name" value="GPCR_Rhodpsn"/>
</dbReference>
<evidence type="ECO:0000256" key="6">
    <source>
        <dbReference type="ARBA" id="ARBA00023136"/>
    </source>
</evidence>
<evidence type="ECO:0000256" key="4">
    <source>
        <dbReference type="ARBA" id="ARBA00022989"/>
    </source>
</evidence>
<dbReference type="PROSITE" id="PS50262">
    <property type="entry name" value="G_PROTEIN_RECEP_F1_2"/>
    <property type="match status" value="1"/>
</dbReference>